<evidence type="ECO:0000313" key="3">
    <source>
        <dbReference type="Proteomes" id="UP001172083"/>
    </source>
</evidence>
<evidence type="ECO:0000313" key="2">
    <source>
        <dbReference type="EMBL" id="MDN5216238.1"/>
    </source>
</evidence>
<evidence type="ECO:0008006" key="4">
    <source>
        <dbReference type="Google" id="ProtNLM"/>
    </source>
</evidence>
<sequence length="142" mass="15728">MIIRKLFLLTAFLVISQLTQAQSKGSFLLGVGMDLYRTDNTGFAERSQVGLEGNYFFSSQFSGTVGFDFWSGRQTFFVLGGRFYPVDPVFIKLKGLIGDNSDVALGMGYQRGIGGNFNFEGGMDFYFDPGDLGIRLGLSYLF</sequence>
<feature type="chain" id="PRO_5047374241" description="Outer membrane protein beta-barrel domain-containing protein" evidence="1">
    <location>
        <begin position="22"/>
        <end position="142"/>
    </location>
</feature>
<proteinExistence type="predicted"/>
<dbReference type="Proteomes" id="UP001172083">
    <property type="component" value="Unassembled WGS sequence"/>
</dbReference>
<keyword evidence="1" id="KW-0732">Signal</keyword>
<reference evidence="2" key="1">
    <citation type="submission" date="2023-06" db="EMBL/GenBank/DDBJ databases">
        <title>Genomic of Agaribacillus aureum.</title>
        <authorList>
            <person name="Wang G."/>
        </authorList>
    </citation>
    <scope>NUCLEOTIDE SEQUENCE</scope>
    <source>
        <strain evidence="2">BMA12</strain>
    </source>
</reference>
<dbReference type="RefSeq" id="WP_346761575.1">
    <property type="nucleotide sequence ID" value="NZ_JAUJEB010000008.1"/>
</dbReference>
<name>A0ABT8LEM9_9BACT</name>
<organism evidence="2 3">
    <name type="scientific">Agaribacillus aureus</name>
    <dbReference type="NCBI Taxonomy" id="3051825"/>
    <lineage>
        <taxon>Bacteria</taxon>
        <taxon>Pseudomonadati</taxon>
        <taxon>Bacteroidota</taxon>
        <taxon>Cytophagia</taxon>
        <taxon>Cytophagales</taxon>
        <taxon>Splendidivirgaceae</taxon>
        <taxon>Agaribacillus</taxon>
    </lineage>
</organism>
<feature type="signal peptide" evidence="1">
    <location>
        <begin position="1"/>
        <end position="21"/>
    </location>
</feature>
<comment type="caution">
    <text evidence="2">The sequence shown here is derived from an EMBL/GenBank/DDBJ whole genome shotgun (WGS) entry which is preliminary data.</text>
</comment>
<protein>
    <recommendedName>
        <fullName evidence="4">Outer membrane protein beta-barrel domain-containing protein</fullName>
    </recommendedName>
</protein>
<gene>
    <name evidence="2" type="ORF">QQ020_29490</name>
</gene>
<accession>A0ABT8LEM9</accession>
<keyword evidence="3" id="KW-1185">Reference proteome</keyword>
<dbReference type="EMBL" id="JAUJEB010000008">
    <property type="protein sequence ID" value="MDN5216238.1"/>
    <property type="molecule type" value="Genomic_DNA"/>
</dbReference>
<evidence type="ECO:0000256" key="1">
    <source>
        <dbReference type="SAM" id="SignalP"/>
    </source>
</evidence>